<evidence type="ECO:0000256" key="7">
    <source>
        <dbReference type="ARBA" id="ARBA00023145"/>
    </source>
</evidence>
<dbReference type="Proteomes" id="UP000664169">
    <property type="component" value="Unassembled WGS sequence"/>
</dbReference>
<comment type="cofactor">
    <cofactor evidence="8">
        <name>Ca(2+)</name>
        <dbReference type="ChEBI" id="CHEBI:29108"/>
    </cofactor>
    <text evidence="8">Binds 1 Ca(2+) ion per subunit.</text>
</comment>
<evidence type="ECO:0000313" key="12">
    <source>
        <dbReference type="EMBL" id="CAF9909876.1"/>
    </source>
</evidence>
<keyword evidence="2" id="KW-0645">Protease</keyword>
<accession>A0A8H3EW04</accession>
<dbReference type="Pfam" id="PF09286">
    <property type="entry name" value="Pro-kuma_activ"/>
    <property type="match status" value="1"/>
</dbReference>
<dbReference type="GO" id="GO:0005576">
    <property type="term" value="C:extracellular region"/>
    <property type="evidence" value="ECO:0007669"/>
    <property type="project" value="UniProtKB-SubCell"/>
</dbReference>
<name>A0A8H3EW04_9LECA</name>
<protein>
    <recommendedName>
        <fullName evidence="11">Peptidase S53 domain-containing protein</fullName>
    </recommendedName>
</protein>
<evidence type="ECO:0000256" key="6">
    <source>
        <dbReference type="ARBA" id="ARBA00022837"/>
    </source>
</evidence>
<evidence type="ECO:0000256" key="1">
    <source>
        <dbReference type="ARBA" id="ARBA00004239"/>
    </source>
</evidence>
<keyword evidence="6 8" id="KW-0106">Calcium</keyword>
<dbReference type="PROSITE" id="PS51695">
    <property type="entry name" value="SEDOLISIN"/>
    <property type="match status" value="1"/>
</dbReference>
<keyword evidence="10" id="KW-0732">Signal</keyword>
<dbReference type="OrthoDB" id="409122at2759"/>
<keyword evidence="7" id="KW-0865">Zymogen</keyword>
<evidence type="ECO:0000259" key="11">
    <source>
        <dbReference type="PROSITE" id="PS51695"/>
    </source>
</evidence>
<dbReference type="InterPro" id="IPR050819">
    <property type="entry name" value="Tripeptidyl-peptidase_I"/>
</dbReference>
<dbReference type="GO" id="GO:0046872">
    <property type="term" value="F:metal ion binding"/>
    <property type="evidence" value="ECO:0007669"/>
    <property type="project" value="UniProtKB-UniRule"/>
</dbReference>
<dbReference type="GO" id="GO:0004252">
    <property type="term" value="F:serine-type endopeptidase activity"/>
    <property type="evidence" value="ECO:0007669"/>
    <property type="project" value="InterPro"/>
</dbReference>
<evidence type="ECO:0000256" key="10">
    <source>
        <dbReference type="SAM" id="SignalP"/>
    </source>
</evidence>
<dbReference type="GO" id="GO:0008240">
    <property type="term" value="F:tripeptidyl-peptidase activity"/>
    <property type="evidence" value="ECO:0007669"/>
    <property type="project" value="TreeGrafter"/>
</dbReference>
<proteinExistence type="predicted"/>
<dbReference type="InterPro" id="IPR015366">
    <property type="entry name" value="S53_propep"/>
</dbReference>
<comment type="caution">
    <text evidence="12">The sequence shown here is derived from an EMBL/GenBank/DDBJ whole genome shotgun (WGS) entry which is preliminary data.</text>
</comment>
<comment type="subcellular location">
    <subcellularLocation>
        <location evidence="1">Secreted</location>
        <location evidence="1">Extracellular space</location>
    </subcellularLocation>
</comment>
<dbReference type="GO" id="GO:0006508">
    <property type="term" value="P:proteolysis"/>
    <property type="evidence" value="ECO:0007669"/>
    <property type="project" value="UniProtKB-KW"/>
</dbReference>
<gene>
    <name evidence="12" type="ORF">GOMPHAMPRED_006892</name>
</gene>
<dbReference type="InterPro" id="IPR030400">
    <property type="entry name" value="Sedolisin_dom"/>
</dbReference>
<dbReference type="SUPFAM" id="SSF54897">
    <property type="entry name" value="Protease propeptides/inhibitors"/>
    <property type="match status" value="1"/>
</dbReference>
<evidence type="ECO:0000256" key="2">
    <source>
        <dbReference type="ARBA" id="ARBA00022670"/>
    </source>
</evidence>
<evidence type="ECO:0000256" key="4">
    <source>
        <dbReference type="ARBA" id="ARBA00022801"/>
    </source>
</evidence>
<sequence length="677" mass="75194">MYCKFVALSCVTLLATFATAKPTSKGYVLHEKRDPETHPKSWVKRSAVKHDDSLIPIRIGMVQSNLDRGEELLMEVADPKSPKFGQWYSSEEIVHLFAPSQHTVNKIRGWLEEAGLKNVSQSRNKQWIQFDATTKTAEDLFKTKYYTYEHLPTAHKRMGCDEYHLPAHIAEHVDYVTPGLRLLAGSKSSSRRDSPARKDHSGKLNKRGITRPRDQDTTCDQLITPSCIATMYNITQGTLAHHGNELGIFTGKCLPKDRVIARLHLIGGDIWYPHGLETYLTEYAPNIPNTTTPIIKSIDGNVFAEDSMLTDLVAMLEVSYPIIWPQNSKVFLTDDTYYIDRTRTETEAIGNTFLDAIDGSYCTSCSYGECGNDATMDPSYPDTHTGWPDPYTGKLQCGVFKPTNVILMPEYWRQEHQLPTNYLQRQCAEFMKLGMQGVTVVAEAGDVGVQGDEPSSGFTHNCLGKYGEVYNPSFPASCPWVTTVGSTVLPENSSAQGDNEIGNFIGGGGFSNIFTTPSYQKHSVANYLNFFAKNYDIKSYAVNGTNNPTEQQTLGGHFNRIGRGYPDVSAVSTNIATVTNYDMYPDWGSHDSAAIFAAILNRINEERLHVGKKPVGFVNPTLFAHPWGFHDITNGSNSLFTCGTKGPGWVSTTGWDPITGLGTPNYAELLKIYMKSP</sequence>
<feature type="binding site" evidence="8">
    <location>
        <position position="654"/>
    </location>
    <ligand>
        <name>Ca(2+)</name>
        <dbReference type="ChEBI" id="CHEBI:29108"/>
    </ligand>
</feature>
<dbReference type="Gene3D" id="3.40.50.200">
    <property type="entry name" value="Peptidase S8/S53 domain"/>
    <property type="match status" value="1"/>
</dbReference>
<feature type="binding site" evidence="8">
    <location>
        <position position="631"/>
    </location>
    <ligand>
        <name>Ca(2+)</name>
        <dbReference type="ChEBI" id="CHEBI:29108"/>
    </ligand>
</feature>
<evidence type="ECO:0000256" key="3">
    <source>
        <dbReference type="ARBA" id="ARBA00022723"/>
    </source>
</evidence>
<keyword evidence="13" id="KW-1185">Reference proteome</keyword>
<evidence type="ECO:0000256" key="8">
    <source>
        <dbReference type="PROSITE-ProRule" id="PRU01032"/>
    </source>
</evidence>
<dbReference type="EMBL" id="CAJPDQ010000005">
    <property type="protein sequence ID" value="CAF9909876.1"/>
    <property type="molecule type" value="Genomic_DNA"/>
</dbReference>
<feature type="binding site" evidence="8">
    <location>
        <position position="656"/>
    </location>
    <ligand>
        <name>Ca(2+)</name>
        <dbReference type="ChEBI" id="CHEBI:29108"/>
    </ligand>
</feature>
<feature type="signal peptide" evidence="10">
    <location>
        <begin position="1"/>
        <end position="20"/>
    </location>
</feature>
<feature type="region of interest" description="Disordered" evidence="9">
    <location>
        <begin position="185"/>
        <end position="217"/>
    </location>
</feature>
<dbReference type="SUPFAM" id="SSF52743">
    <property type="entry name" value="Subtilisin-like"/>
    <property type="match status" value="1"/>
</dbReference>
<keyword evidence="5" id="KW-0720">Serine protease</keyword>
<dbReference type="AlphaFoldDB" id="A0A8H3EW04"/>
<comment type="caution">
    <text evidence="8">Lacks conserved residue(s) required for the propagation of feature annotation.</text>
</comment>
<feature type="compositionally biased region" description="Basic and acidic residues" evidence="9">
    <location>
        <begin position="190"/>
        <end position="202"/>
    </location>
</feature>
<dbReference type="SMART" id="SM00944">
    <property type="entry name" value="Pro-kuma_activ"/>
    <property type="match status" value="1"/>
</dbReference>
<dbReference type="PANTHER" id="PTHR14218">
    <property type="entry name" value="PROTEASE S8 TRIPEPTIDYL PEPTIDASE I CLN2"/>
    <property type="match status" value="1"/>
</dbReference>
<evidence type="ECO:0000256" key="5">
    <source>
        <dbReference type="ARBA" id="ARBA00022825"/>
    </source>
</evidence>
<dbReference type="CDD" id="cd04056">
    <property type="entry name" value="Peptidases_S53"/>
    <property type="match status" value="1"/>
</dbReference>
<feature type="domain" description="Peptidase S53" evidence="11">
    <location>
        <begin position="222"/>
        <end position="676"/>
    </location>
</feature>
<organism evidence="12 13">
    <name type="scientific">Gomphillus americanus</name>
    <dbReference type="NCBI Taxonomy" id="1940652"/>
    <lineage>
        <taxon>Eukaryota</taxon>
        <taxon>Fungi</taxon>
        <taxon>Dikarya</taxon>
        <taxon>Ascomycota</taxon>
        <taxon>Pezizomycotina</taxon>
        <taxon>Lecanoromycetes</taxon>
        <taxon>OSLEUM clade</taxon>
        <taxon>Ostropomycetidae</taxon>
        <taxon>Ostropales</taxon>
        <taxon>Graphidaceae</taxon>
        <taxon>Gomphilloideae</taxon>
        <taxon>Gomphillus</taxon>
    </lineage>
</organism>
<keyword evidence="3 8" id="KW-0479">Metal-binding</keyword>
<evidence type="ECO:0000256" key="9">
    <source>
        <dbReference type="SAM" id="MobiDB-lite"/>
    </source>
</evidence>
<keyword evidence="4" id="KW-0378">Hydrolase</keyword>
<feature type="binding site" evidence="8">
    <location>
        <position position="632"/>
    </location>
    <ligand>
        <name>Ca(2+)</name>
        <dbReference type="ChEBI" id="CHEBI:29108"/>
    </ligand>
</feature>
<dbReference type="PANTHER" id="PTHR14218:SF19">
    <property type="entry name" value="SERINE PROTEASE AORO, PUTATIVE (AFU_ORTHOLOGUE AFUA_6G10250)-RELATED"/>
    <property type="match status" value="1"/>
</dbReference>
<evidence type="ECO:0000313" key="13">
    <source>
        <dbReference type="Proteomes" id="UP000664169"/>
    </source>
</evidence>
<dbReference type="InterPro" id="IPR036852">
    <property type="entry name" value="Peptidase_S8/S53_dom_sf"/>
</dbReference>
<reference evidence="12" key="1">
    <citation type="submission" date="2021-03" db="EMBL/GenBank/DDBJ databases">
        <authorList>
            <person name="Tagirdzhanova G."/>
        </authorList>
    </citation>
    <scope>NUCLEOTIDE SEQUENCE</scope>
</reference>
<feature type="chain" id="PRO_5034491972" description="Peptidase S53 domain-containing protein" evidence="10">
    <location>
        <begin position="21"/>
        <end position="677"/>
    </location>
</feature>
<dbReference type="CDD" id="cd11377">
    <property type="entry name" value="Pro-peptidase_S53"/>
    <property type="match status" value="1"/>
</dbReference>